<keyword evidence="5 15" id="KW-0812">Transmembrane</keyword>
<dbReference type="InterPro" id="IPR014710">
    <property type="entry name" value="RmlC-like_jellyroll"/>
</dbReference>
<dbReference type="Pfam" id="PF11834">
    <property type="entry name" value="KHA"/>
    <property type="match status" value="1"/>
</dbReference>
<feature type="domain" description="Cyclic nucleotide-binding" evidence="16">
    <location>
        <begin position="392"/>
        <end position="512"/>
    </location>
</feature>
<dbReference type="Gene3D" id="1.10.287.630">
    <property type="entry name" value="Helix hairpin bin"/>
    <property type="match status" value="1"/>
</dbReference>
<evidence type="ECO:0000256" key="11">
    <source>
        <dbReference type="ARBA" id="ARBA00023136"/>
    </source>
</evidence>
<dbReference type="InterPro" id="IPR045319">
    <property type="entry name" value="KAT/AKT"/>
</dbReference>
<dbReference type="InterPro" id="IPR003938">
    <property type="entry name" value="K_chnl_volt-dep_EAG/ELK/ERG"/>
</dbReference>
<feature type="compositionally biased region" description="Basic and acidic residues" evidence="14">
    <location>
        <begin position="754"/>
        <end position="766"/>
    </location>
</feature>
<dbReference type="SUPFAM" id="SSF81324">
    <property type="entry name" value="Voltage-gated potassium channels"/>
    <property type="match status" value="1"/>
</dbReference>
<keyword evidence="10" id="KW-0406">Ion transport</keyword>
<sequence>MFHFPSRKTVGQGESEYELQDVDEAADVSLGKRLTKFIREMSIKGALNKLPSIERVPIGRWYISPYSRKYRAWWMFLVIAAAYSSLFTPLEFGFYRGLPHQLFIADLATQAIFIADILVNFFLAYRDPESYKLVIDFPSIADRYVKSDFILDVIACLPWDAIYKSSGRYEAVRYFVLFRVYRVRKVDGFFEKLEKDIRINYFATRIAKLLAVEFYCTHIAACIFYYLATTVPERSEKYTWIGSLQLGDYNYENFRSIDIGKRYVTSMYWAIVTMATVGYGDIHAVNVREMIFVMMYISFDMILGAYLVGNMTALIVKGSNTERFRDKMTTLIKFMNRNGLQRDIRQQMKSHVRLQFETGSTTDMSVVDDLPMTIRSKVAQSLYSSVVEQAPLFAGCSPEFISQIVAKVNEEYFLPGEVVIQQGGTSDQFYIVVHGVLEEVVITDEGTEDVISRLESESICGEVGVLCNIPQPFTVRVLELCRLLRIDKDSFTHIVQIYFNDGRTLINNLLEWKETDARFGQLATDITFLVAKQQAELALMVNNAAFQGDITQLKHLVKAGAVADRADYDGRTPLHLAASKGYEIVVQFLIREGADVNAIDKFGCSPLFEAVKGGNDSTIAVLVESGAKLHLKDAGSFMCQAVVRGNHELLRRLVEAGVNLSAADYDHRTALHLAAAEGSFLCTKLLLESGADVFAQDRWGRTPLDEAVMHNRTSIIPLLRDAAAKKDQVTVREPKSTLRARKPTPSVKVAGEGQEEKSSRSRKAPDLSRSAESSLSVELQPSEKRLERLITLGVAAPRSNSNMSESSEDLCAKYRNLPVRQVGPGGQIPDLSFFGRLSALPRRRCTIFPYHPWTLRSLRTLGKVEWVPPTIEGILDVAFHEFGKQATKVVNQDCGEITSSDLIGDMEKIYVVDDVDLETAGSPVQSPAELKETPEWEPESEGINTAET</sequence>
<keyword evidence="7" id="KW-0851">Voltage-gated channel</keyword>
<reference evidence="18 19" key="1">
    <citation type="submission" date="2024-09" db="EMBL/GenBank/DDBJ databases">
        <title>Chromosome-scale assembly of Riccia fluitans.</title>
        <authorList>
            <person name="Paukszto L."/>
            <person name="Sawicki J."/>
            <person name="Karawczyk K."/>
            <person name="Piernik-Szablinska J."/>
            <person name="Szczecinska M."/>
            <person name="Mazdziarz M."/>
        </authorList>
    </citation>
    <scope>NUCLEOTIDE SEQUENCE [LARGE SCALE GENOMIC DNA]</scope>
    <source>
        <strain evidence="18">Rf_01</strain>
        <tissue evidence="18">Aerial parts of the thallus</tissue>
    </source>
</reference>
<evidence type="ECO:0000256" key="4">
    <source>
        <dbReference type="ARBA" id="ARBA00022538"/>
    </source>
</evidence>
<feature type="repeat" description="ANK" evidence="13">
    <location>
        <begin position="602"/>
        <end position="634"/>
    </location>
</feature>
<dbReference type="PROSITE" id="PS51490">
    <property type="entry name" value="KHA"/>
    <property type="match status" value="1"/>
</dbReference>
<dbReference type="InterPro" id="IPR000595">
    <property type="entry name" value="cNMP-bd_dom"/>
</dbReference>
<dbReference type="InterPro" id="IPR002110">
    <property type="entry name" value="Ankyrin_rpt"/>
</dbReference>
<dbReference type="SMART" id="SM00100">
    <property type="entry name" value="cNMP"/>
    <property type="match status" value="1"/>
</dbReference>
<dbReference type="AlphaFoldDB" id="A0ABD1Z8J2"/>
<feature type="transmembrane region" description="Helical" evidence="15">
    <location>
        <begin position="292"/>
        <end position="316"/>
    </location>
</feature>
<feature type="transmembrane region" description="Helical" evidence="15">
    <location>
        <begin position="206"/>
        <end position="228"/>
    </location>
</feature>
<evidence type="ECO:0000256" key="14">
    <source>
        <dbReference type="SAM" id="MobiDB-lite"/>
    </source>
</evidence>
<dbReference type="CDD" id="cd00038">
    <property type="entry name" value="CAP_ED"/>
    <property type="match status" value="1"/>
</dbReference>
<name>A0ABD1Z8J2_9MARC</name>
<evidence type="ECO:0000256" key="7">
    <source>
        <dbReference type="ARBA" id="ARBA00022882"/>
    </source>
</evidence>
<dbReference type="FunFam" id="1.10.287.70:FF:000123">
    <property type="entry name" value="Potassium channel KAT3"/>
    <property type="match status" value="1"/>
</dbReference>
<feature type="transmembrane region" description="Helical" evidence="15">
    <location>
        <begin position="72"/>
        <end position="90"/>
    </location>
</feature>
<feature type="transmembrane region" description="Helical" evidence="15">
    <location>
        <begin position="102"/>
        <end position="123"/>
    </location>
</feature>
<evidence type="ECO:0000256" key="6">
    <source>
        <dbReference type="ARBA" id="ARBA00022826"/>
    </source>
</evidence>
<dbReference type="Pfam" id="PF00520">
    <property type="entry name" value="Ion_trans"/>
    <property type="match status" value="1"/>
</dbReference>
<evidence type="ECO:0000256" key="5">
    <source>
        <dbReference type="ARBA" id="ARBA00022692"/>
    </source>
</evidence>
<dbReference type="GO" id="GO:0005267">
    <property type="term" value="F:potassium channel activity"/>
    <property type="evidence" value="ECO:0007669"/>
    <property type="project" value="UniProtKB-KW"/>
</dbReference>
<keyword evidence="8" id="KW-0630">Potassium</keyword>
<feature type="domain" description="KHA" evidence="17">
    <location>
        <begin position="844"/>
        <end position="929"/>
    </location>
</feature>
<dbReference type="Gene3D" id="1.10.287.70">
    <property type="match status" value="1"/>
</dbReference>
<dbReference type="PROSITE" id="PS50297">
    <property type="entry name" value="ANK_REP_REGION"/>
    <property type="match status" value="3"/>
</dbReference>
<evidence type="ECO:0000256" key="13">
    <source>
        <dbReference type="PROSITE-ProRule" id="PRU00023"/>
    </source>
</evidence>
<dbReference type="FunFam" id="2.60.120.10:FF:000074">
    <property type="entry name" value="Potassium channel KAT2"/>
    <property type="match status" value="1"/>
</dbReference>
<dbReference type="PRINTS" id="PR01463">
    <property type="entry name" value="EAGCHANLFMLY"/>
</dbReference>
<evidence type="ECO:0000313" key="19">
    <source>
        <dbReference type="Proteomes" id="UP001605036"/>
    </source>
</evidence>
<dbReference type="InterPro" id="IPR036770">
    <property type="entry name" value="Ankyrin_rpt-contain_sf"/>
</dbReference>
<dbReference type="Proteomes" id="UP001605036">
    <property type="component" value="Unassembled WGS sequence"/>
</dbReference>
<feature type="repeat" description="ANK" evidence="13">
    <location>
        <begin position="569"/>
        <end position="601"/>
    </location>
</feature>
<proteinExistence type="inferred from homology"/>
<accession>A0ABD1Z8J2</accession>
<keyword evidence="3" id="KW-0813">Transport</keyword>
<dbReference type="InterPro" id="IPR005821">
    <property type="entry name" value="Ion_trans_dom"/>
</dbReference>
<keyword evidence="9 15" id="KW-1133">Transmembrane helix</keyword>
<dbReference type="PROSITE" id="PS50088">
    <property type="entry name" value="ANK_REPEAT"/>
    <property type="match status" value="3"/>
</dbReference>
<feature type="region of interest" description="Disordered" evidence="14">
    <location>
        <begin position="726"/>
        <end position="779"/>
    </location>
</feature>
<comment type="caution">
    <text evidence="18">The sequence shown here is derived from an EMBL/GenBank/DDBJ whole genome shotgun (WGS) entry which is preliminary data.</text>
</comment>
<organism evidence="18 19">
    <name type="scientific">Riccia fluitans</name>
    <dbReference type="NCBI Taxonomy" id="41844"/>
    <lineage>
        <taxon>Eukaryota</taxon>
        <taxon>Viridiplantae</taxon>
        <taxon>Streptophyta</taxon>
        <taxon>Embryophyta</taxon>
        <taxon>Marchantiophyta</taxon>
        <taxon>Marchantiopsida</taxon>
        <taxon>Marchantiidae</taxon>
        <taxon>Marchantiales</taxon>
        <taxon>Ricciaceae</taxon>
        <taxon>Riccia</taxon>
    </lineage>
</organism>
<evidence type="ECO:0000259" key="17">
    <source>
        <dbReference type="PROSITE" id="PS51490"/>
    </source>
</evidence>
<keyword evidence="11 15" id="KW-0472">Membrane</keyword>
<dbReference type="Gene3D" id="2.60.120.10">
    <property type="entry name" value="Jelly Rolls"/>
    <property type="match status" value="1"/>
</dbReference>
<dbReference type="EMBL" id="JBHFFA010000002">
    <property type="protein sequence ID" value="KAL2644033.1"/>
    <property type="molecule type" value="Genomic_DNA"/>
</dbReference>
<comment type="subcellular location">
    <subcellularLocation>
        <location evidence="1">Membrane</location>
        <topology evidence="1">Multi-pass membrane protein</topology>
    </subcellularLocation>
</comment>
<keyword evidence="13" id="KW-0040">ANK repeat</keyword>
<feature type="repeat" description="ANK" evidence="13">
    <location>
        <begin position="666"/>
        <end position="698"/>
    </location>
</feature>
<dbReference type="PRINTS" id="PR01415">
    <property type="entry name" value="ANKYRIN"/>
</dbReference>
<feature type="transmembrane region" description="Helical" evidence="15">
    <location>
        <begin position="263"/>
        <end position="280"/>
    </location>
</feature>
<evidence type="ECO:0000256" key="15">
    <source>
        <dbReference type="SAM" id="Phobius"/>
    </source>
</evidence>
<feature type="compositionally biased region" description="Polar residues" evidence="14">
    <location>
        <begin position="770"/>
        <end position="779"/>
    </location>
</feature>
<evidence type="ECO:0000259" key="16">
    <source>
        <dbReference type="PROSITE" id="PS50042"/>
    </source>
</evidence>
<keyword evidence="4" id="KW-0633">Potassium transport</keyword>
<evidence type="ECO:0000256" key="1">
    <source>
        <dbReference type="ARBA" id="ARBA00004141"/>
    </source>
</evidence>
<dbReference type="PANTHER" id="PTHR45743:SF3">
    <property type="entry name" value="POTASSIUM CHANNEL SKOR"/>
    <property type="match status" value="1"/>
</dbReference>
<feature type="compositionally biased region" description="Basic and acidic residues" evidence="14">
    <location>
        <begin position="726"/>
        <end position="736"/>
    </location>
</feature>
<evidence type="ECO:0000256" key="3">
    <source>
        <dbReference type="ARBA" id="ARBA00022448"/>
    </source>
</evidence>
<gene>
    <name evidence="18" type="ORF">R1flu_011620</name>
</gene>
<comment type="similarity">
    <text evidence="2">Belongs to the potassium channel family. Plant (TC 1.A.1.4) subfamily.</text>
</comment>
<dbReference type="PROSITE" id="PS50042">
    <property type="entry name" value="CNMP_BINDING_3"/>
    <property type="match status" value="1"/>
</dbReference>
<keyword evidence="6" id="KW-0631">Potassium channel</keyword>
<dbReference type="InterPro" id="IPR021789">
    <property type="entry name" value="KHA_dom"/>
</dbReference>
<dbReference type="PANTHER" id="PTHR45743">
    <property type="entry name" value="POTASSIUM CHANNEL AKT1"/>
    <property type="match status" value="1"/>
</dbReference>
<evidence type="ECO:0000256" key="8">
    <source>
        <dbReference type="ARBA" id="ARBA00022958"/>
    </source>
</evidence>
<evidence type="ECO:0000313" key="18">
    <source>
        <dbReference type="EMBL" id="KAL2644033.1"/>
    </source>
</evidence>
<keyword evidence="12" id="KW-0407">Ion channel</keyword>
<protein>
    <submittedName>
        <fullName evidence="18">Uncharacterized protein</fullName>
    </submittedName>
</protein>
<dbReference type="GO" id="GO:0034702">
    <property type="term" value="C:monoatomic ion channel complex"/>
    <property type="evidence" value="ECO:0007669"/>
    <property type="project" value="UniProtKB-KW"/>
</dbReference>
<dbReference type="Pfam" id="PF12796">
    <property type="entry name" value="Ank_2"/>
    <property type="match status" value="2"/>
</dbReference>
<dbReference type="SMART" id="SM00248">
    <property type="entry name" value="ANK"/>
    <property type="match status" value="5"/>
</dbReference>
<evidence type="ECO:0000256" key="2">
    <source>
        <dbReference type="ARBA" id="ARBA00007929"/>
    </source>
</evidence>
<dbReference type="Gene3D" id="1.25.40.20">
    <property type="entry name" value="Ankyrin repeat-containing domain"/>
    <property type="match status" value="2"/>
</dbReference>
<dbReference type="SUPFAM" id="SSF51206">
    <property type="entry name" value="cAMP-binding domain-like"/>
    <property type="match status" value="1"/>
</dbReference>
<evidence type="ECO:0000256" key="9">
    <source>
        <dbReference type="ARBA" id="ARBA00022989"/>
    </source>
</evidence>
<keyword evidence="19" id="KW-1185">Reference proteome</keyword>
<dbReference type="InterPro" id="IPR018490">
    <property type="entry name" value="cNMP-bd_dom_sf"/>
</dbReference>
<evidence type="ECO:0000256" key="12">
    <source>
        <dbReference type="ARBA" id="ARBA00023303"/>
    </source>
</evidence>
<feature type="region of interest" description="Disordered" evidence="14">
    <location>
        <begin position="920"/>
        <end position="948"/>
    </location>
</feature>
<dbReference type="Pfam" id="PF00027">
    <property type="entry name" value="cNMP_binding"/>
    <property type="match status" value="1"/>
</dbReference>
<evidence type="ECO:0000256" key="10">
    <source>
        <dbReference type="ARBA" id="ARBA00023065"/>
    </source>
</evidence>
<dbReference type="SUPFAM" id="SSF48403">
    <property type="entry name" value="Ankyrin repeat"/>
    <property type="match status" value="1"/>
</dbReference>